<gene>
    <name evidence="2" type="ORF">ABK249_14995</name>
</gene>
<protein>
    <submittedName>
        <fullName evidence="2">Helix-turn-helix domain-containing protein</fullName>
    </submittedName>
</protein>
<dbReference type="Gene3D" id="1.10.260.40">
    <property type="entry name" value="lambda repressor-like DNA-binding domains"/>
    <property type="match status" value="1"/>
</dbReference>
<dbReference type="Pfam" id="PF13560">
    <property type="entry name" value="HTH_31"/>
    <property type="match status" value="1"/>
</dbReference>
<sequence length="170" mass="18976">MRIRNNGGPPFMTSRVDKHIQEKGLVEHKGPEADKPVYRCPGYEGIAEFSELDNRIADALRQARERTGLTHADVAPLLALHPQVYGRYERNETKMTVTRLIHLSELLDFSPIDVIMAAAPYRFGKTKDEADRRRELIKIVEALPADAVNSLLSLVDAMIKVRSADVANGG</sequence>
<dbReference type="InterPro" id="IPR010982">
    <property type="entry name" value="Lambda_DNA-bd_dom_sf"/>
</dbReference>
<dbReference type="SMART" id="SM00530">
    <property type="entry name" value="HTH_XRE"/>
    <property type="match status" value="1"/>
</dbReference>
<dbReference type="CDD" id="cd00093">
    <property type="entry name" value="HTH_XRE"/>
    <property type="match status" value="1"/>
</dbReference>
<evidence type="ECO:0000259" key="1">
    <source>
        <dbReference type="PROSITE" id="PS50943"/>
    </source>
</evidence>
<dbReference type="Proteomes" id="UP001496627">
    <property type="component" value="Unassembled WGS sequence"/>
</dbReference>
<evidence type="ECO:0000313" key="2">
    <source>
        <dbReference type="EMBL" id="MEQ1406241.1"/>
    </source>
</evidence>
<evidence type="ECO:0000313" key="3">
    <source>
        <dbReference type="Proteomes" id="UP001496627"/>
    </source>
</evidence>
<dbReference type="PROSITE" id="PS50943">
    <property type="entry name" value="HTH_CROC1"/>
    <property type="match status" value="1"/>
</dbReference>
<organism evidence="2 3">
    <name type="scientific">Neorhizobium phenanthreniclasticum</name>
    <dbReference type="NCBI Taxonomy" id="3157917"/>
    <lineage>
        <taxon>Bacteria</taxon>
        <taxon>Pseudomonadati</taxon>
        <taxon>Pseudomonadota</taxon>
        <taxon>Alphaproteobacteria</taxon>
        <taxon>Hyphomicrobiales</taxon>
        <taxon>Rhizobiaceae</taxon>
        <taxon>Rhizobium/Agrobacterium group</taxon>
        <taxon>Neorhizobium</taxon>
    </lineage>
</organism>
<dbReference type="SUPFAM" id="SSF47413">
    <property type="entry name" value="lambda repressor-like DNA-binding domains"/>
    <property type="match status" value="1"/>
</dbReference>
<comment type="caution">
    <text evidence="2">The sequence shown here is derived from an EMBL/GenBank/DDBJ whole genome shotgun (WGS) entry which is preliminary data.</text>
</comment>
<keyword evidence="3" id="KW-1185">Reference proteome</keyword>
<dbReference type="RefSeq" id="WP_227702540.1">
    <property type="nucleotide sequence ID" value="NZ_JBEAAL010000009.1"/>
</dbReference>
<dbReference type="InterPro" id="IPR001387">
    <property type="entry name" value="Cro/C1-type_HTH"/>
</dbReference>
<proteinExistence type="predicted"/>
<dbReference type="EMBL" id="JBEAAL010000009">
    <property type="protein sequence ID" value="MEQ1406241.1"/>
    <property type="molecule type" value="Genomic_DNA"/>
</dbReference>
<feature type="domain" description="HTH cro/C1-type" evidence="1">
    <location>
        <begin position="60"/>
        <end position="114"/>
    </location>
</feature>
<name>A0ABV0M308_9HYPH</name>
<accession>A0ABV0M308</accession>
<reference evidence="2 3" key="1">
    <citation type="submission" date="2024-05" db="EMBL/GenBank/DDBJ databases">
        <title>Neorhizobium sp. Rsf11, a plant growth promoting and heavy metal resistant PAH-degrader.</title>
        <authorList>
            <person name="Golubev S.N."/>
            <person name="Muratova A.Y."/>
            <person name="Markelova M.I."/>
        </authorList>
    </citation>
    <scope>NUCLEOTIDE SEQUENCE [LARGE SCALE GENOMIC DNA]</scope>
    <source>
        <strain evidence="2 3">Rsf11</strain>
    </source>
</reference>